<dbReference type="AlphaFoldDB" id="A0A0A8YXB7"/>
<reference evidence="1" key="1">
    <citation type="submission" date="2014-09" db="EMBL/GenBank/DDBJ databases">
        <authorList>
            <person name="Magalhaes I.L.F."/>
            <person name="Oliveira U."/>
            <person name="Santos F.R."/>
            <person name="Vidigal T.H.D.A."/>
            <person name="Brescovit A.D."/>
            <person name="Santos A.J."/>
        </authorList>
    </citation>
    <scope>NUCLEOTIDE SEQUENCE</scope>
    <source>
        <tissue evidence="1">Shoot tissue taken approximately 20 cm above the soil surface</tissue>
    </source>
</reference>
<proteinExistence type="predicted"/>
<dbReference type="EMBL" id="GBRH01270628">
    <property type="protein sequence ID" value="JAD27267.1"/>
    <property type="molecule type" value="Transcribed_RNA"/>
</dbReference>
<organism evidence="1">
    <name type="scientific">Arundo donax</name>
    <name type="common">Giant reed</name>
    <name type="synonym">Donax arundinaceus</name>
    <dbReference type="NCBI Taxonomy" id="35708"/>
    <lineage>
        <taxon>Eukaryota</taxon>
        <taxon>Viridiplantae</taxon>
        <taxon>Streptophyta</taxon>
        <taxon>Embryophyta</taxon>
        <taxon>Tracheophyta</taxon>
        <taxon>Spermatophyta</taxon>
        <taxon>Magnoliopsida</taxon>
        <taxon>Liliopsida</taxon>
        <taxon>Poales</taxon>
        <taxon>Poaceae</taxon>
        <taxon>PACMAD clade</taxon>
        <taxon>Arundinoideae</taxon>
        <taxon>Arundineae</taxon>
        <taxon>Arundo</taxon>
    </lineage>
</organism>
<evidence type="ECO:0000313" key="1">
    <source>
        <dbReference type="EMBL" id="JAD27267.1"/>
    </source>
</evidence>
<name>A0A0A8YXB7_ARUDO</name>
<protein>
    <submittedName>
        <fullName evidence="1">Uncharacterized protein</fullName>
    </submittedName>
</protein>
<reference evidence="1" key="2">
    <citation type="journal article" date="2015" name="Data Brief">
        <title>Shoot transcriptome of the giant reed, Arundo donax.</title>
        <authorList>
            <person name="Barrero R.A."/>
            <person name="Guerrero F.D."/>
            <person name="Moolhuijzen P."/>
            <person name="Goolsby J.A."/>
            <person name="Tidwell J."/>
            <person name="Bellgard S.E."/>
            <person name="Bellgard M.I."/>
        </authorList>
    </citation>
    <scope>NUCLEOTIDE SEQUENCE</scope>
    <source>
        <tissue evidence="1">Shoot tissue taken approximately 20 cm above the soil surface</tissue>
    </source>
</reference>
<accession>A0A0A8YXB7</accession>
<sequence length="38" mass="4125">MDPDIADKEDQLSSKHVNTTKASLHCTLSTQKGNAIII</sequence>